<sequence>ETLQRYSTLLKCKEFETLHWPCLGIFVLSRLTCKVKVFGRRILAFLASNYSANMITHSYLWIGLAIAQFTIVVHCAELCGLTPTPSCGGHDYSAVFRPADHGINFENLPGYTRSAHYADHALIAVESRVFAGQRGWKFATTAHLVSPARGANFAMYLVDMSDGSSAEPAKPGVERFVLVLQGEIAVQHGGKDIQLGANSYVYFPPNSTDTLSSEDGAGLLVYERVYAAGGVPVFSRGDVEESPLLPTAPEVFKLRKLLPQTANYDFNVHIMDFQPGEYLWVKEVHYNQHGLLLLEGKGIYRLGDKWYPVQAGDAIWMAPYVPQWYAALGTSPTRYVIYKDTTVDPLLG</sequence>
<name>A0A8J4F4Z9_9CHLO</name>
<dbReference type="CDD" id="cd02212">
    <property type="entry name" value="cupin_UGlyAH_C"/>
    <property type="match status" value="1"/>
</dbReference>
<feature type="non-terminal residue" evidence="2">
    <location>
        <position position="1"/>
    </location>
</feature>
<accession>A0A8J4F4Z9</accession>
<dbReference type="Pfam" id="PF07883">
    <property type="entry name" value="Cupin_2"/>
    <property type="match status" value="1"/>
</dbReference>
<evidence type="ECO:0000313" key="2">
    <source>
        <dbReference type="EMBL" id="GIL60373.1"/>
    </source>
</evidence>
<dbReference type="InterPro" id="IPR044697">
    <property type="entry name" value="UGlyAH_cupin_C"/>
</dbReference>
<evidence type="ECO:0000259" key="1">
    <source>
        <dbReference type="Pfam" id="PF07883"/>
    </source>
</evidence>
<dbReference type="InterPro" id="IPR013096">
    <property type="entry name" value="Cupin_2"/>
</dbReference>
<dbReference type="SUPFAM" id="SSF51182">
    <property type="entry name" value="RmlC-like cupins"/>
    <property type="match status" value="1"/>
</dbReference>
<dbReference type="Gene3D" id="2.60.120.10">
    <property type="entry name" value="Jelly Rolls"/>
    <property type="match status" value="1"/>
</dbReference>
<dbReference type="GO" id="GO:0071522">
    <property type="term" value="F:ureidoglycine aminohydrolase activity"/>
    <property type="evidence" value="ECO:0007669"/>
    <property type="project" value="InterPro"/>
</dbReference>
<organism evidence="2 3">
    <name type="scientific">Volvox africanus</name>
    <dbReference type="NCBI Taxonomy" id="51714"/>
    <lineage>
        <taxon>Eukaryota</taxon>
        <taxon>Viridiplantae</taxon>
        <taxon>Chlorophyta</taxon>
        <taxon>core chlorophytes</taxon>
        <taxon>Chlorophyceae</taxon>
        <taxon>CS clade</taxon>
        <taxon>Chlamydomonadales</taxon>
        <taxon>Volvocaceae</taxon>
        <taxon>Volvox</taxon>
    </lineage>
</organism>
<keyword evidence="3" id="KW-1185">Reference proteome</keyword>
<gene>
    <name evidence="2" type="ORF">Vafri_14981</name>
</gene>
<proteinExistence type="predicted"/>
<dbReference type="InterPro" id="IPR011051">
    <property type="entry name" value="RmlC_Cupin_sf"/>
</dbReference>
<dbReference type="InterPro" id="IPR017627">
    <property type="entry name" value="UGHY"/>
</dbReference>
<dbReference type="InterPro" id="IPR014710">
    <property type="entry name" value="RmlC-like_jellyroll"/>
</dbReference>
<evidence type="ECO:0000313" key="3">
    <source>
        <dbReference type="Proteomes" id="UP000747399"/>
    </source>
</evidence>
<protein>
    <recommendedName>
        <fullName evidence="1">Cupin type-2 domain-containing protein</fullName>
    </recommendedName>
</protein>
<reference evidence="2" key="1">
    <citation type="journal article" date="2021" name="Proc. Natl. Acad. Sci. U.S.A.">
        <title>Three genomes in the algal genus Volvox reveal the fate of a haploid sex-determining region after a transition to homothallism.</title>
        <authorList>
            <person name="Yamamoto K."/>
            <person name="Hamaji T."/>
            <person name="Kawai-Toyooka H."/>
            <person name="Matsuzaki R."/>
            <person name="Takahashi F."/>
            <person name="Nishimura Y."/>
            <person name="Kawachi M."/>
            <person name="Noguchi H."/>
            <person name="Minakuchi Y."/>
            <person name="Umen J.G."/>
            <person name="Toyoda A."/>
            <person name="Nozaki H."/>
        </authorList>
    </citation>
    <scope>NUCLEOTIDE SEQUENCE</scope>
    <source>
        <strain evidence="2">NIES-3780</strain>
    </source>
</reference>
<dbReference type="NCBIfam" id="TIGR03214">
    <property type="entry name" value="ura-cupin"/>
    <property type="match status" value="1"/>
</dbReference>
<dbReference type="EMBL" id="BNCO01000039">
    <property type="protein sequence ID" value="GIL60373.1"/>
    <property type="molecule type" value="Genomic_DNA"/>
</dbReference>
<comment type="caution">
    <text evidence="2">The sequence shown here is derived from an EMBL/GenBank/DDBJ whole genome shotgun (WGS) entry which is preliminary data.</text>
</comment>
<dbReference type="Proteomes" id="UP000747399">
    <property type="component" value="Unassembled WGS sequence"/>
</dbReference>
<dbReference type="AlphaFoldDB" id="A0A8J4F4Z9"/>
<dbReference type="PANTHER" id="PTHR34571">
    <property type="entry name" value="(S)-UREIDOGLYCINE AMINOHYDROLASE"/>
    <property type="match status" value="1"/>
</dbReference>
<feature type="domain" description="Cupin type-2" evidence="1">
    <location>
        <begin position="270"/>
        <end position="336"/>
    </location>
</feature>
<dbReference type="PANTHER" id="PTHR34571:SF1">
    <property type="entry name" value="(S)-UREIDOGLYCINE AMINOHYDROLASE"/>
    <property type="match status" value="1"/>
</dbReference>